<reference evidence="9 10" key="1">
    <citation type="submission" date="2022-12" db="EMBL/GenBank/DDBJ databases">
        <title>Chitinophagaceae gen. sp. nov., a new member of the family Chitinophagaceae, isolated from soil in a chemical factory.</title>
        <authorList>
            <person name="Ke Z."/>
        </authorList>
    </citation>
    <scope>NUCLEOTIDE SEQUENCE [LARGE SCALE GENOMIC DNA]</scope>
    <source>
        <strain evidence="9 10">LY-5</strain>
    </source>
</reference>
<keyword evidence="4 7" id="KW-0769">Symport</keyword>
<dbReference type="Pfam" id="PF00582">
    <property type="entry name" value="Usp"/>
    <property type="match status" value="1"/>
</dbReference>
<dbReference type="RefSeq" id="WP_407031898.1">
    <property type="nucleotide sequence ID" value="NZ_JAQGEF010000014.1"/>
</dbReference>
<proteinExistence type="inferred from homology"/>
<dbReference type="Proteomes" id="UP001210231">
    <property type="component" value="Unassembled WGS sequence"/>
</dbReference>
<dbReference type="NCBIfam" id="NF001923">
    <property type="entry name" value="PRK00701.1"/>
    <property type="match status" value="1"/>
</dbReference>
<feature type="transmembrane region" description="Helical" evidence="7">
    <location>
        <begin position="226"/>
        <end position="245"/>
    </location>
</feature>
<protein>
    <recommendedName>
        <fullName evidence="7">Divalent metal cation transporter MntH</fullName>
    </recommendedName>
</protein>
<feature type="transmembrane region" description="Helical" evidence="7">
    <location>
        <begin position="364"/>
        <end position="382"/>
    </location>
</feature>
<comment type="subcellular location">
    <subcellularLocation>
        <location evidence="7">Cell membrane</location>
        <topology evidence="7">Multi-pass membrane protein</topology>
    </subcellularLocation>
    <subcellularLocation>
        <location evidence="1">Membrane</location>
        <topology evidence="1">Multi-pass membrane protein</topology>
    </subcellularLocation>
</comment>
<feature type="transmembrane region" description="Helical" evidence="7">
    <location>
        <begin position="33"/>
        <end position="48"/>
    </location>
</feature>
<feature type="transmembrane region" description="Helical" evidence="7">
    <location>
        <begin position="388"/>
        <end position="409"/>
    </location>
</feature>
<evidence type="ECO:0000256" key="4">
    <source>
        <dbReference type="ARBA" id="ARBA00022847"/>
    </source>
</evidence>
<keyword evidence="7" id="KW-0406">Ion transport</keyword>
<feature type="transmembrane region" description="Helical" evidence="7">
    <location>
        <begin position="170"/>
        <end position="189"/>
    </location>
</feature>
<dbReference type="PANTHER" id="PTHR11706:SF33">
    <property type="entry name" value="NATURAL RESISTANCE-ASSOCIATED MACROPHAGE PROTEIN 2"/>
    <property type="match status" value="1"/>
</dbReference>
<dbReference type="InterPro" id="IPR014729">
    <property type="entry name" value="Rossmann-like_a/b/a_fold"/>
</dbReference>
<dbReference type="EMBL" id="JAQGEF010000014">
    <property type="protein sequence ID" value="MDA3615571.1"/>
    <property type="molecule type" value="Genomic_DNA"/>
</dbReference>
<dbReference type="NCBIfam" id="NF037982">
    <property type="entry name" value="Nramp_1"/>
    <property type="match status" value="1"/>
</dbReference>
<feature type="transmembrane region" description="Helical" evidence="7">
    <location>
        <begin position="68"/>
        <end position="90"/>
    </location>
</feature>
<feature type="transmembrane region" description="Helical" evidence="7">
    <location>
        <begin position="110"/>
        <end position="133"/>
    </location>
</feature>
<dbReference type="PANTHER" id="PTHR11706">
    <property type="entry name" value="SOLUTE CARRIER PROTEIN FAMILY 11 MEMBER"/>
    <property type="match status" value="1"/>
</dbReference>
<dbReference type="HAMAP" id="MF_00221">
    <property type="entry name" value="NRAMP"/>
    <property type="match status" value="1"/>
</dbReference>
<feature type="transmembrane region" description="Helical" evidence="7">
    <location>
        <begin position="139"/>
        <end position="158"/>
    </location>
</feature>
<keyword evidence="3 7" id="KW-0812">Transmembrane</keyword>
<dbReference type="Pfam" id="PF01566">
    <property type="entry name" value="Nramp"/>
    <property type="match status" value="1"/>
</dbReference>
<evidence type="ECO:0000256" key="3">
    <source>
        <dbReference type="ARBA" id="ARBA00022692"/>
    </source>
</evidence>
<dbReference type="Gene3D" id="3.40.50.620">
    <property type="entry name" value="HUPs"/>
    <property type="match status" value="1"/>
</dbReference>
<evidence type="ECO:0000313" key="9">
    <source>
        <dbReference type="EMBL" id="MDA3615571.1"/>
    </source>
</evidence>
<evidence type="ECO:0000259" key="8">
    <source>
        <dbReference type="Pfam" id="PF00582"/>
    </source>
</evidence>
<dbReference type="NCBIfam" id="TIGR01197">
    <property type="entry name" value="nramp"/>
    <property type="match status" value="1"/>
</dbReference>
<comment type="similarity">
    <text evidence="7">Belongs to the NRAMP family.</text>
</comment>
<keyword evidence="2 7" id="KW-0813">Transport</keyword>
<evidence type="ECO:0000313" key="10">
    <source>
        <dbReference type="Proteomes" id="UP001210231"/>
    </source>
</evidence>
<accession>A0ABT4UL53</accession>
<feature type="transmembrane region" description="Helical" evidence="7">
    <location>
        <begin position="467"/>
        <end position="486"/>
    </location>
</feature>
<gene>
    <name evidence="7" type="primary">mntH</name>
    <name evidence="9" type="ORF">O3P16_12190</name>
</gene>
<feature type="transmembrane region" description="Helical" evidence="7">
    <location>
        <begin position="325"/>
        <end position="344"/>
    </location>
</feature>
<evidence type="ECO:0000256" key="1">
    <source>
        <dbReference type="ARBA" id="ARBA00004141"/>
    </source>
</evidence>
<feature type="transmembrane region" description="Helical" evidence="7">
    <location>
        <begin position="429"/>
        <end position="447"/>
    </location>
</feature>
<evidence type="ECO:0000256" key="6">
    <source>
        <dbReference type="ARBA" id="ARBA00023136"/>
    </source>
</evidence>
<feature type="domain" description="UspA" evidence="8">
    <location>
        <begin position="510"/>
        <end position="643"/>
    </location>
</feature>
<evidence type="ECO:0000256" key="2">
    <source>
        <dbReference type="ARBA" id="ARBA00022448"/>
    </source>
</evidence>
<comment type="function">
    <text evidence="7">H(+)-stimulated, divalent metal cation uptake system.</text>
</comment>
<comment type="caution">
    <text evidence="9">The sequence shown here is derived from an EMBL/GenBank/DDBJ whole genome shotgun (WGS) entry which is preliminary data.</text>
</comment>
<feature type="transmembrane region" description="Helical" evidence="7">
    <location>
        <begin position="274"/>
        <end position="296"/>
    </location>
</feature>
<comment type="caution">
    <text evidence="7">Lacks conserved residue(s) required for the propagation of feature annotation.</text>
</comment>
<dbReference type="InterPro" id="IPR001046">
    <property type="entry name" value="NRAMP_fam"/>
</dbReference>
<evidence type="ECO:0000256" key="7">
    <source>
        <dbReference type="HAMAP-Rule" id="MF_00221"/>
    </source>
</evidence>
<dbReference type="CDD" id="cd00293">
    <property type="entry name" value="USP-like"/>
    <property type="match status" value="1"/>
</dbReference>
<evidence type="ECO:0000256" key="5">
    <source>
        <dbReference type="ARBA" id="ARBA00022989"/>
    </source>
</evidence>
<dbReference type="PRINTS" id="PR00447">
    <property type="entry name" value="NATRESASSCMP"/>
</dbReference>
<sequence>MRKIQIVKNNRQSLQEVHESVDTTNKKGRFKKFFAFLGPAYLVSIGYMDPGNWATDIAAGSKYGYTLIWILLMSNLMALLLQSLSARLGIVRKADLAQTNREYYPKRVNFVLWVLAEIAIAATDLAEVLGMAIGLNLLFGMPLIWGVAITVLDTFLLLWLQRLGMRKMELFIVGLIFVIGGSFLVNLVLAQPEVTDVLKGLIPSLPDSKDLYAQENVMGPLPKETALYLGIGIIGATVMPHNLYLHSALVQTRKIGSDPSDIKRALKANFIDSAIALNLAFLVNAGILILSAAVFFKTGRTDIAGIEDAHVLLEGSLNSSWAPKLFAIALIAAGQSSTVTGTLAGQIVMEGYLHLRLNPLLRRLITRLIAVVPAVLVIYFSGDKNVDFMLILSQVILSMQLGFAIIPLIHFVSDKAKMGQFTIKPWVKFLAWLVTAVLVYLNLRMMFEETVSILETSDSLWLKGGMAALGIFIVLLLGYVIAYPFLNKTKHQRGQIHGDIKSLEISKTAFNHIAITVDFSDMDSKAISYALMQGNANTTYSLLHVLESVAAKYLGSSADDKESKGDERQMEKYVQQLKEAGYNAEGYITFGNRSADIIKFTKSNNVDLIVMGSHGHRSFKDLIYGTTIDVVRHGVNVPIFVVKT</sequence>
<keyword evidence="7" id="KW-1003">Cell membrane</keyword>
<dbReference type="InterPro" id="IPR006016">
    <property type="entry name" value="UspA"/>
</dbReference>
<dbReference type="SUPFAM" id="SSF52402">
    <property type="entry name" value="Adenine nucleotide alpha hydrolases-like"/>
    <property type="match status" value="1"/>
</dbReference>
<organism evidence="9 10">
    <name type="scientific">Polluticaenibacter yanchengensis</name>
    <dbReference type="NCBI Taxonomy" id="3014562"/>
    <lineage>
        <taxon>Bacteria</taxon>
        <taxon>Pseudomonadati</taxon>
        <taxon>Bacteroidota</taxon>
        <taxon>Chitinophagia</taxon>
        <taxon>Chitinophagales</taxon>
        <taxon>Chitinophagaceae</taxon>
        <taxon>Polluticaenibacter</taxon>
    </lineage>
</organism>
<keyword evidence="5 7" id="KW-1133">Transmembrane helix</keyword>
<name>A0ABT4UL53_9BACT</name>
<keyword evidence="10" id="KW-1185">Reference proteome</keyword>
<keyword evidence="6 7" id="KW-0472">Membrane</keyword>